<reference evidence="8 9" key="1">
    <citation type="submission" date="2024-02" db="EMBL/GenBank/DDBJ databases">
        <title>De novo assembly and annotation of 12 fungi associated with fruit tree decline syndrome in Ontario, Canada.</title>
        <authorList>
            <person name="Sulman M."/>
            <person name="Ellouze W."/>
            <person name="Ilyukhin E."/>
        </authorList>
    </citation>
    <scope>NUCLEOTIDE SEQUENCE [LARGE SCALE GENOMIC DNA]</scope>
    <source>
        <strain evidence="8 9">M11/M66-122</strain>
    </source>
</reference>
<dbReference type="InterPro" id="IPR020846">
    <property type="entry name" value="MFS_dom"/>
</dbReference>
<evidence type="ECO:0000256" key="2">
    <source>
        <dbReference type="ARBA" id="ARBA00022692"/>
    </source>
</evidence>
<dbReference type="GO" id="GO:0022857">
    <property type="term" value="F:transmembrane transporter activity"/>
    <property type="evidence" value="ECO:0007669"/>
    <property type="project" value="InterPro"/>
</dbReference>
<dbReference type="EMBL" id="JAKJXP020000138">
    <property type="protein sequence ID" value="KAK7743370.1"/>
    <property type="molecule type" value="Genomic_DNA"/>
</dbReference>
<name>A0AAN9U8L1_9PEZI</name>
<keyword evidence="9" id="KW-1185">Reference proteome</keyword>
<comment type="subcellular location">
    <subcellularLocation>
        <location evidence="1">Membrane</location>
        <topology evidence="1">Multi-pass membrane protein</topology>
    </subcellularLocation>
</comment>
<keyword evidence="4 6" id="KW-0472">Membrane</keyword>
<protein>
    <recommendedName>
        <fullName evidence="7">Major facilitator superfamily (MFS) profile domain-containing protein</fullName>
    </recommendedName>
</protein>
<sequence length="210" mass="21999">MSLHSLIHHELGSNSHASTPTDVAAAPAPEATEDDAMQAASVATLRVGLDRVAINPVLERGVAEASATAASPPPEVMQRVFDVAPLNVTNRQRRLTQGTFVLVSGRFGAVYGHKNMLLLGCLVLITFTFVCGFCNNFIALNVMRALSGIGGAFIMPNAVAMIGITNPPGFARNLSLAFFGASAPIGGYVGALVVGGFMEGSSLLWMFTFM</sequence>
<dbReference type="GO" id="GO:0016020">
    <property type="term" value="C:membrane"/>
    <property type="evidence" value="ECO:0007669"/>
    <property type="project" value="UniProtKB-SubCell"/>
</dbReference>
<accession>A0AAN9U8L1</accession>
<evidence type="ECO:0000259" key="7">
    <source>
        <dbReference type="PROSITE" id="PS50850"/>
    </source>
</evidence>
<evidence type="ECO:0000313" key="9">
    <source>
        <dbReference type="Proteomes" id="UP001320420"/>
    </source>
</evidence>
<dbReference type="AlphaFoldDB" id="A0AAN9U8L1"/>
<dbReference type="SUPFAM" id="SSF103473">
    <property type="entry name" value="MFS general substrate transporter"/>
    <property type="match status" value="1"/>
</dbReference>
<feature type="transmembrane region" description="Helical" evidence="6">
    <location>
        <begin position="145"/>
        <end position="164"/>
    </location>
</feature>
<evidence type="ECO:0000256" key="5">
    <source>
        <dbReference type="SAM" id="MobiDB-lite"/>
    </source>
</evidence>
<keyword evidence="3 6" id="KW-1133">Transmembrane helix</keyword>
<dbReference type="InterPro" id="IPR036259">
    <property type="entry name" value="MFS_trans_sf"/>
</dbReference>
<feature type="region of interest" description="Disordered" evidence="5">
    <location>
        <begin position="1"/>
        <end position="32"/>
    </location>
</feature>
<proteinExistence type="predicted"/>
<organism evidence="8 9">
    <name type="scientific">Diatrype stigma</name>
    <dbReference type="NCBI Taxonomy" id="117547"/>
    <lineage>
        <taxon>Eukaryota</taxon>
        <taxon>Fungi</taxon>
        <taxon>Dikarya</taxon>
        <taxon>Ascomycota</taxon>
        <taxon>Pezizomycotina</taxon>
        <taxon>Sordariomycetes</taxon>
        <taxon>Xylariomycetidae</taxon>
        <taxon>Xylariales</taxon>
        <taxon>Diatrypaceae</taxon>
        <taxon>Diatrype</taxon>
    </lineage>
</organism>
<evidence type="ECO:0000256" key="3">
    <source>
        <dbReference type="ARBA" id="ARBA00022989"/>
    </source>
</evidence>
<feature type="transmembrane region" description="Helical" evidence="6">
    <location>
        <begin position="176"/>
        <end position="198"/>
    </location>
</feature>
<feature type="domain" description="Major facilitator superfamily (MFS) profile" evidence="7">
    <location>
        <begin position="36"/>
        <end position="210"/>
    </location>
</feature>
<feature type="transmembrane region" description="Helical" evidence="6">
    <location>
        <begin position="116"/>
        <end position="139"/>
    </location>
</feature>
<keyword evidence="2 6" id="KW-0812">Transmembrane</keyword>
<evidence type="ECO:0000256" key="1">
    <source>
        <dbReference type="ARBA" id="ARBA00004141"/>
    </source>
</evidence>
<evidence type="ECO:0000313" key="8">
    <source>
        <dbReference type="EMBL" id="KAK7743370.1"/>
    </source>
</evidence>
<dbReference type="PROSITE" id="PS50850">
    <property type="entry name" value="MFS"/>
    <property type="match status" value="1"/>
</dbReference>
<dbReference type="Pfam" id="PF07690">
    <property type="entry name" value="MFS_1"/>
    <property type="match status" value="1"/>
</dbReference>
<evidence type="ECO:0000256" key="6">
    <source>
        <dbReference type="SAM" id="Phobius"/>
    </source>
</evidence>
<dbReference type="Gene3D" id="1.20.1250.20">
    <property type="entry name" value="MFS general substrate transporter like domains"/>
    <property type="match status" value="1"/>
</dbReference>
<comment type="caution">
    <text evidence="8">The sequence shown here is derived from an EMBL/GenBank/DDBJ whole genome shotgun (WGS) entry which is preliminary data.</text>
</comment>
<gene>
    <name evidence="8" type="ORF">SLS62_010644</name>
</gene>
<evidence type="ECO:0000256" key="4">
    <source>
        <dbReference type="ARBA" id="ARBA00023136"/>
    </source>
</evidence>
<dbReference type="Proteomes" id="UP001320420">
    <property type="component" value="Unassembled WGS sequence"/>
</dbReference>
<dbReference type="InterPro" id="IPR011701">
    <property type="entry name" value="MFS"/>
</dbReference>
<feature type="compositionally biased region" description="Low complexity" evidence="5">
    <location>
        <begin position="17"/>
        <end position="30"/>
    </location>
</feature>
<dbReference type="PANTHER" id="PTHR42718">
    <property type="entry name" value="MAJOR FACILITATOR SUPERFAMILY MULTIDRUG TRANSPORTER MFSC"/>
    <property type="match status" value="1"/>
</dbReference>
<dbReference type="PANTHER" id="PTHR42718:SF41">
    <property type="entry name" value="MFS TRANSPORTER OF UNKOWN SPECIFICITY (AFU_ORTHOLOGUE AFUA_5G09940)-RELATED"/>
    <property type="match status" value="1"/>
</dbReference>